<dbReference type="EMBL" id="LAZR01054687">
    <property type="protein sequence ID" value="KKK78009.1"/>
    <property type="molecule type" value="Genomic_DNA"/>
</dbReference>
<gene>
    <name evidence="1" type="ORF">LCGC14_2847850</name>
</gene>
<sequence length="147" mass="17361">DHTEPVNSWSHMKEAVKDAINDISNKYDFLVFRNRAGNNLKKHNKEKLIKYFESIDKSYALKHLQFHQPDLDLFIDTISEMPNMILIMHHSGDADNFKILFQYIDSLINEKHPEAIKRRSPPPDYILEADRQLKAILERKKQSTKDK</sequence>
<evidence type="ECO:0000313" key="1">
    <source>
        <dbReference type="EMBL" id="KKK78009.1"/>
    </source>
</evidence>
<reference evidence="1" key="1">
    <citation type="journal article" date="2015" name="Nature">
        <title>Complex archaea that bridge the gap between prokaryotes and eukaryotes.</title>
        <authorList>
            <person name="Spang A."/>
            <person name="Saw J.H."/>
            <person name="Jorgensen S.L."/>
            <person name="Zaremba-Niedzwiedzka K."/>
            <person name="Martijn J."/>
            <person name="Lind A.E."/>
            <person name="van Eijk R."/>
            <person name="Schleper C."/>
            <person name="Guy L."/>
            <person name="Ettema T.J."/>
        </authorList>
    </citation>
    <scope>NUCLEOTIDE SEQUENCE</scope>
</reference>
<proteinExistence type="predicted"/>
<dbReference type="AlphaFoldDB" id="A0A0F9AHN9"/>
<accession>A0A0F9AHN9</accession>
<comment type="caution">
    <text evidence="1">The sequence shown here is derived from an EMBL/GenBank/DDBJ whole genome shotgun (WGS) entry which is preliminary data.</text>
</comment>
<protein>
    <submittedName>
        <fullName evidence="1">Uncharacterized protein</fullName>
    </submittedName>
</protein>
<feature type="non-terminal residue" evidence="1">
    <location>
        <position position="1"/>
    </location>
</feature>
<name>A0A0F9AHN9_9ZZZZ</name>
<organism evidence="1">
    <name type="scientific">marine sediment metagenome</name>
    <dbReference type="NCBI Taxonomy" id="412755"/>
    <lineage>
        <taxon>unclassified sequences</taxon>
        <taxon>metagenomes</taxon>
        <taxon>ecological metagenomes</taxon>
    </lineage>
</organism>